<accession>A0ABQ5P3M3</accession>
<proteinExistence type="predicted"/>
<feature type="signal peptide" evidence="2">
    <location>
        <begin position="1"/>
        <end position="38"/>
    </location>
</feature>
<comment type="caution">
    <text evidence="3">The sequence shown here is derived from an EMBL/GenBank/DDBJ whole genome shotgun (WGS) entry which is preliminary data.</text>
</comment>
<dbReference type="EMBL" id="BSBI01000010">
    <property type="protein sequence ID" value="GLF97198.1"/>
    <property type="molecule type" value="Genomic_DNA"/>
</dbReference>
<keyword evidence="4" id="KW-1185">Reference proteome</keyword>
<evidence type="ECO:0000256" key="1">
    <source>
        <dbReference type="SAM" id="MobiDB-lite"/>
    </source>
</evidence>
<name>A0ABQ5P3M3_9ACTN</name>
<evidence type="ECO:0000256" key="2">
    <source>
        <dbReference type="SAM" id="SignalP"/>
    </source>
</evidence>
<dbReference type="Proteomes" id="UP001291653">
    <property type="component" value="Unassembled WGS sequence"/>
</dbReference>
<keyword evidence="2" id="KW-0732">Signal</keyword>
<feature type="region of interest" description="Disordered" evidence="1">
    <location>
        <begin position="36"/>
        <end position="59"/>
    </location>
</feature>
<dbReference type="RefSeq" id="WP_323449211.1">
    <property type="nucleotide sequence ID" value="NZ_BSBI01000010.1"/>
</dbReference>
<gene>
    <name evidence="3" type="ORF">SYYSPA8_22895</name>
</gene>
<feature type="chain" id="PRO_5045281072" evidence="2">
    <location>
        <begin position="39"/>
        <end position="853"/>
    </location>
</feature>
<reference evidence="3 4" key="1">
    <citation type="submission" date="2022-10" db="EMBL/GenBank/DDBJ databases">
        <title>Draft genome sequence of Streptomyces sp. YSPA8.</title>
        <authorList>
            <person name="Moriuchi R."/>
            <person name="Dohra H."/>
            <person name="Yamamura H."/>
            <person name="Kodani S."/>
        </authorList>
    </citation>
    <scope>NUCLEOTIDE SEQUENCE [LARGE SCALE GENOMIC DNA]</scope>
    <source>
        <strain evidence="3 4">YSPA8</strain>
    </source>
</reference>
<sequence length="853" mass="89803">MRHYRHDAHDRRARAATGGAVAAALAAALLVPGGPATAAPEPASVTPKSGSGSGSGSVALATGDRAALAPADGGADGGGERAVRLVPRTGQDTAGRYAFVRRGGELTLSPAGQDRALPASTLVTDPAARSAPAARAGRHKVRITLTGATAAGPVIQVWNRKTWQYHEVREDQHGTDGTVSLPPGDYLVIGMYSRMLAPDHLLSRTFTVKDRALTVTMDGKAARETAVTADDTSARRASSAVSILLPNGEVVGFMGGGAHRVYVTPFALKGMELRIHDVLEKKGSSANVPSPYRYDLVKVFKDRIPATPRATVRKADLSRTVLTLRSPGTDTVGWLSTGLRLGMNTGSVVTTPVRLPATITEYATPRARISRSLDSPDGPDLRLYEDVLVPGQNPGRIIGAAPYGVTACEFPRSELDGTRLVFAEPCAFGDAWNSQGTDPDAVEDLLLTTGGTVLAEGRGRALGTPWRVDLREGGVPHTLTQTVRHTDSPRRYTRSQTSAWTFTPGGPHVRPGELPLTDAHLRVSGLDLRNTAGSAPVTVTVTASSRVARLAAVPTSLAYSTDDGSTWTPLTLNGPLTYRKNATFTVPPGARYVSLRAGVRGADGTTLTRTLVRAFGGPAAVSDEHAGPIRISQVSVHGGKPVVPDLWDNPGRTYAVKYTVHHPTGIEGSGVRLYRGSFTKPAAVLTTSSPQCVRKNASTSACTAWFALNAHTDLGRDAFAGEWRVSAYARATGTGHSSRGGAATTRILRLGNTTADGPDGRVTRGRAFTVTGAAQAADWATGQWAALPKRSVRLEFRKKGTDTYVRAGEATTDAKGRLKAAPRADTDGYWRWSVPASTTTAAKVSAGVYVDVR</sequence>
<evidence type="ECO:0000313" key="3">
    <source>
        <dbReference type="EMBL" id="GLF97198.1"/>
    </source>
</evidence>
<protein>
    <submittedName>
        <fullName evidence="3">Uncharacterized protein</fullName>
    </submittedName>
</protein>
<evidence type="ECO:0000313" key="4">
    <source>
        <dbReference type="Proteomes" id="UP001291653"/>
    </source>
</evidence>
<organism evidence="3 4">
    <name type="scientific">Streptomyces yaizuensis</name>
    <dbReference type="NCBI Taxonomy" id="2989713"/>
    <lineage>
        <taxon>Bacteria</taxon>
        <taxon>Bacillati</taxon>
        <taxon>Actinomycetota</taxon>
        <taxon>Actinomycetes</taxon>
        <taxon>Kitasatosporales</taxon>
        <taxon>Streptomycetaceae</taxon>
        <taxon>Streptomyces</taxon>
    </lineage>
</organism>